<evidence type="ECO:0000313" key="2">
    <source>
        <dbReference type="Proteomes" id="UP000299102"/>
    </source>
</evidence>
<name>A0A4C1ZT63_EUMVA</name>
<organism evidence="1 2">
    <name type="scientific">Eumeta variegata</name>
    <name type="common">Bagworm moth</name>
    <name type="synonym">Eumeta japonica</name>
    <dbReference type="NCBI Taxonomy" id="151549"/>
    <lineage>
        <taxon>Eukaryota</taxon>
        <taxon>Metazoa</taxon>
        <taxon>Ecdysozoa</taxon>
        <taxon>Arthropoda</taxon>
        <taxon>Hexapoda</taxon>
        <taxon>Insecta</taxon>
        <taxon>Pterygota</taxon>
        <taxon>Neoptera</taxon>
        <taxon>Endopterygota</taxon>
        <taxon>Lepidoptera</taxon>
        <taxon>Glossata</taxon>
        <taxon>Ditrysia</taxon>
        <taxon>Tineoidea</taxon>
        <taxon>Psychidae</taxon>
        <taxon>Oiketicinae</taxon>
        <taxon>Eumeta</taxon>
    </lineage>
</organism>
<sequence>MLRGTCSGCGRAAGATAVVCWFAIEMSQVRTAACMSISIGFSQVFTCVFRLPTEFFIRIVNQKSGSRSIVYCRYYILLVFRACFDRVDIECVLSSFIFIGIVFDTNFFAACNYDLDSVPRFEPDDAFDCNSCPTYSSDPELALKFDPGPGSRFCSPSRFQFQHRSRFQFLRSQNKTQYENKI</sequence>
<dbReference type="Proteomes" id="UP000299102">
    <property type="component" value="Unassembled WGS sequence"/>
</dbReference>
<comment type="caution">
    <text evidence="1">The sequence shown here is derived from an EMBL/GenBank/DDBJ whole genome shotgun (WGS) entry which is preliminary data.</text>
</comment>
<evidence type="ECO:0000313" key="1">
    <source>
        <dbReference type="EMBL" id="GBP91180.1"/>
    </source>
</evidence>
<gene>
    <name evidence="1" type="ORF">EVAR_100145_1</name>
</gene>
<reference evidence="1 2" key="1">
    <citation type="journal article" date="2019" name="Commun. Biol.">
        <title>The bagworm genome reveals a unique fibroin gene that provides high tensile strength.</title>
        <authorList>
            <person name="Kono N."/>
            <person name="Nakamura H."/>
            <person name="Ohtoshi R."/>
            <person name="Tomita M."/>
            <person name="Numata K."/>
            <person name="Arakawa K."/>
        </authorList>
    </citation>
    <scope>NUCLEOTIDE SEQUENCE [LARGE SCALE GENOMIC DNA]</scope>
</reference>
<protein>
    <submittedName>
        <fullName evidence="1">Uncharacterized protein</fullName>
    </submittedName>
</protein>
<accession>A0A4C1ZT63</accession>
<dbReference type="EMBL" id="BGZK01002149">
    <property type="protein sequence ID" value="GBP91180.1"/>
    <property type="molecule type" value="Genomic_DNA"/>
</dbReference>
<keyword evidence="2" id="KW-1185">Reference proteome</keyword>
<dbReference type="AlphaFoldDB" id="A0A4C1ZT63"/>
<proteinExistence type="predicted"/>